<feature type="transmembrane region" description="Helical" evidence="8">
    <location>
        <begin position="851"/>
        <end position="871"/>
    </location>
</feature>
<keyword evidence="5 8" id="KW-1133">Transmembrane helix</keyword>
<evidence type="ECO:0000256" key="3">
    <source>
        <dbReference type="ARBA" id="ARBA00022475"/>
    </source>
</evidence>
<feature type="transmembrane region" description="Helical" evidence="8">
    <location>
        <begin position="589"/>
        <end position="609"/>
    </location>
</feature>
<organism evidence="14 15">
    <name type="scientific">Ruminobacter amylophilus</name>
    <dbReference type="NCBI Taxonomy" id="867"/>
    <lineage>
        <taxon>Bacteria</taxon>
        <taxon>Pseudomonadati</taxon>
        <taxon>Pseudomonadota</taxon>
        <taxon>Gammaproteobacteria</taxon>
        <taxon>Aeromonadales</taxon>
        <taxon>Succinivibrionaceae</taxon>
        <taxon>Ruminobacter</taxon>
    </lineage>
</organism>
<evidence type="ECO:0000256" key="1">
    <source>
        <dbReference type="ARBA" id="ARBA00004651"/>
    </source>
</evidence>
<dbReference type="SUPFAM" id="SSF50182">
    <property type="entry name" value="Sm-like ribonucleoproteins"/>
    <property type="match status" value="1"/>
</dbReference>
<dbReference type="PANTHER" id="PTHR30347">
    <property type="entry name" value="POTASSIUM CHANNEL RELATED"/>
    <property type="match status" value="1"/>
</dbReference>
<dbReference type="Pfam" id="PF00924">
    <property type="entry name" value="MS_channel_2nd"/>
    <property type="match status" value="1"/>
</dbReference>
<proteinExistence type="inferred from homology"/>
<dbReference type="OrthoDB" id="9799209at2"/>
<dbReference type="InterPro" id="IPR025692">
    <property type="entry name" value="MscS_IM_dom1"/>
</dbReference>
<feature type="transmembrane region" description="Helical" evidence="8">
    <location>
        <begin position="805"/>
        <end position="825"/>
    </location>
</feature>
<keyword evidence="4 8" id="KW-0812">Transmembrane</keyword>
<dbReference type="InterPro" id="IPR049278">
    <property type="entry name" value="MS_channel_C"/>
</dbReference>
<feature type="coiled-coil region" evidence="7">
    <location>
        <begin position="284"/>
        <end position="321"/>
    </location>
</feature>
<feature type="transmembrane region" description="Helical" evidence="8">
    <location>
        <begin position="722"/>
        <end position="739"/>
    </location>
</feature>
<feature type="chain" id="PRO_5024935232" evidence="9">
    <location>
        <begin position="29"/>
        <end position="1128"/>
    </location>
</feature>
<feature type="transmembrane region" description="Helical" evidence="8">
    <location>
        <begin position="503"/>
        <end position="523"/>
    </location>
</feature>
<feature type="domain" description="Mechanosensitive ion channel transmembrane helices 2/3" evidence="13">
    <location>
        <begin position="898"/>
        <end position="939"/>
    </location>
</feature>
<evidence type="ECO:0000256" key="4">
    <source>
        <dbReference type="ARBA" id="ARBA00022692"/>
    </source>
</evidence>
<feature type="signal peptide" evidence="9">
    <location>
        <begin position="1"/>
        <end position="28"/>
    </location>
</feature>
<keyword evidence="15" id="KW-1185">Reference proteome</keyword>
<feature type="transmembrane region" description="Helical" evidence="8">
    <location>
        <begin position="925"/>
        <end position="953"/>
    </location>
</feature>
<evidence type="ECO:0000259" key="11">
    <source>
        <dbReference type="Pfam" id="PF12794"/>
    </source>
</evidence>
<evidence type="ECO:0000256" key="6">
    <source>
        <dbReference type="ARBA" id="ARBA00023136"/>
    </source>
</evidence>
<dbReference type="InterPro" id="IPR023408">
    <property type="entry name" value="MscS_beta-dom_sf"/>
</dbReference>
<keyword evidence="9" id="KW-0732">Signal</keyword>
<comment type="subcellular location">
    <subcellularLocation>
        <location evidence="1">Cell membrane</location>
        <topology evidence="1">Multi-pass membrane protein</topology>
    </subcellularLocation>
</comment>
<feature type="transmembrane region" description="Helical" evidence="8">
    <location>
        <begin position="659"/>
        <end position="683"/>
    </location>
</feature>
<evidence type="ECO:0000313" key="15">
    <source>
        <dbReference type="Proteomes" id="UP000243745"/>
    </source>
</evidence>
<dbReference type="InterPro" id="IPR052702">
    <property type="entry name" value="MscS-like_channel"/>
</dbReference>
<protein>
    <submittedName>
        <fullName evidence="14">Small-conductance mechanosensitive channel</fullName>
    </submittedName>
</protein>
<feature type="transmembrane region" description="Helical" evidence="8">
    <location>
        <begin position="695"/>
        <end position="716"/>
    </location>
</feature>
<dbReference type="Proteomes" id="UP000243745">
    <property type="component" value="Unassembled WGS sequence"/>
</dbReference>
<dbReference type="InterPro" id="IPR010920">
    <property type="entry name" value="LSM_dom_sf"/>
</dbReference>
<comment type="similarity">
    <text evidence="2">Belongs to the MscS (TC 1.A.23) family.</text>
</comment>
<dbReference type="InterPro" id="IPR011066">
    <property type="entry name" value="MscS_channel_C_sf"/>
</dbReference>
<evidence type="ECO:0000259" key="10">
    <source>
        <dbReference type="Pfam" id="PF00924"/>
    </source>
</evidence>
<evidence type="ECO:0000256" key="2">
    <source>
        <dbReference type="ARBA" id="ARBA00008017"/>
    </source>
</evidence>
<gene>
    <name evidence="14" type="ORF">SAMN02910344_02252</name>
</gene>
<dbReference type="GO" id="GO:0008381">
    <property type="term" value="F:mechanosensitive monoatomic ion channel activity"/>
    <property type="evidence" value="ECO:0007669"/>
    <property type="project" value="UniProtKB-ARBA"/>
</dbReference>
<feature type="domain" description="Mechanosensitive ion channel inner membrane" evidence="11">
    <location>
        <begin position="506"/>
        <end position="841"/>
    </location>
</feature>
<name>A0A662ZNB5_9GAMM</name>
<feature type="domain" description="Mechanosensitive ion channel MscS C-terminal" evidence="12">
    <location>
        <begin position="1014"/>
        <end position="1097"/>
    </location>
</feature>
<evidence type="ECO:0000256" key="9">
    <source>
        <dbReference type="SAM" id="SignalP"/>
    </source>
</evidence>
<keyword evidence="3" id="KW-1003">Cell membrane</keyword>
<accession>A0A662ZNB5</accession>
<dbReference type="Gene3D" id="2.30.30.60">
    <property type="match status" value="1"/>
</dbReference>
<dbReference type="AlphaFoldDB" id="A0A662ZNB5"/>
<dbReference type="PANTHER" id="PTHR30347:SF1">
    <property type="entry name" value="MECHANOSENSITIVE CHANNEL MSCK"/>
    <property type="match status" value="1"/>
</dbReference>
<evidence type="ECO:0000256" key="8">
    <source>
        <dbReference type="SAM" id="Phobius"/>
    </source>
</evidence>
<evidence type="ECO:0000259" key="13">
    <source>
        <dbReference type="Pfam" id="PF21088"/>
    </source>
</evidence>
<feature type="transmembrane region" description="Helical" evidence="8">
    <location>
        <begin position="630"/>
        <end position="647"/>
    </location>
</feature>
<feature type="transmembrane region" description="Helical" evidence="8">
    <location>
        <begin position="543"/>
        <end position="569"/>
    </location>
</feature>
<feature type="coiled-coil region" evidence="7">
    <location>
        <begin position="753"/>
        <end position="780"/>
    </location>
</feature>
<evidence type="ECO:0000256" key="5">
    <source>
        <dbReference type="ARBA" id="ARBA00022989"/>
    </source>
</evidence>
<dbReference type="Gene3D" id="3.30.70.100">
    <property type="match status" value="1"/>
</dbReference>
<dbReference type="Gene3D" id="1.10.287.1260">
    <property type="match status" value="1"/>
</dbReference>
<dbReference type="GO" id="GO:0009992">
    <property type="term" value="P:intracellular water homeostasis"/>
    <property type="evidence" value="ECO:0007669"/>
    <property type="project" value="TreeGrafter"/>
</dbReference>
<dbReference type="SUPFAM" id="SSF82689">
    <property type="entry name" value="Mechanosensitive channel protein MscS (YggB), C-terminal domain"/>
    <property type="match status" value="1"/>
</dbReference>
<keyword evidence="7" id="KW-0175">Coiled coil</keyword>
<reference evidence="14 15" key="1">
    <citation type="submission" date="2016-10" db="EMBL/GenBank/DDBJ databases">
        <authorList>
            <person name="Varghese N."/>
            <person name="Submissions S."/>
        </authorList>
    </citation>
    <scope>NUCLEOTIDE SEQUENCE [LARGE SCALE GENOMIC DNA]</scope>
    <source>
        <strain evidence="14 15">DSM 1361</strain>
    </source>
</reference>
<feature type="transmembrane region" description="Helical" evidence="8">
    <location>
        <begin position="892"/>
        <end position="919"/>
    </location>
</feature>
<dbReference type="GO" id="GO:0005886">
    <property type="term" value="C:plasma membrane"/>
    <property type="evidence" value="ECO:0007669"/>
    <property type="project" value="UniProtKB-SubCell"/>
</dbReference>
<feature type="domain" description="Mechanosensitive ion channel MscS" evidence="10">
    <location>
        <begin position="941"/>
        <end position="1006"/>
    </location>
</feature>
<feature type="coiled-coil region" evidence="7">
    <location>
        <begin position="419"/>
        <end position="446"/>
    </location>
</feature>
<evidence type="ECO:0000259" key="12">
    <source>
        <dbReference type="Pfam" id="PF21082"/>
    </source>
</evidence>
<evidence type="ECO:0000313" key="14">
    <source>
        <dbReference type="EMBL" id="SFP76409.1"/>
    </source>
</evidence>
<sequence length="1128" mass="129607">MNESDIMRYIKLFSFFSILLFAASIAYASVVEDVNESDPSRIGVTVTEIENRVKALSAKEKDGTIGSEEQSSLDDYRNIQESNKIIIDTNAKFKRIEGFVNLDLNNNKYLKEHNEFFKELEKDRKTLKKITSQDLVLLIAKYTAKRDSFNAAYQKFKSYHDNSNNYIKDATSKVGELSNLILENNIKLKETDVSINESQYLSLKALNTRYTSEINMIQFVLNNSEISYKNMTYILGLKQEMAEECSRFLDGLVILQNDLRKNELQETKELVDEVVKNSGEHPALSMLSNENNQLQNLIEEVNDENNEIVSDNNQLLNLIEEAKKFDSDIDNQIHYFKGSFYLAKILSDPTHLYRKFAMPDNFVDKTSERQMLQYTNKTKLDSLDVFSREIRQKYSKDFEENRELEALVDKNIKIRERLITELNTLLNNYTRNAINLQINNENYTKLQNNLRLKTDNAMFWNPSNSGISKRWFKELRTKRDNGELFYAKIIHSLYFKHPSSGEIFRILMLMIFLSVVIYFCGIFREKKEELGKYANKISKTGYIDVPICLFADFMAGFKFAVITFIVGYIQVCMVGVSGSEDSMIHGALIYVALSISLLVGASVFFSKFYSAGGVNERYFGIPYNQKIYKSFMRIFFVICVIGSIVLWRTLYPKMFSDDYVGQFITMVLSAYIAYEFIYMFVVNYKNEEFLLRKKFALAIAIGTCLSLVVITYMGYYYSSVRVYEKFIVSLYIVLTYDLLRSLIKRTIKVVANKIRLKQKMAEMEQNRKKAEAEGVEAGSESPENIDDYILDKSSVMNTFKISEQAVSIIDNIFVLLLVIILYKIWGDLLTVTSYLKNYILYKVGSGDAGRAITLFDFMLVFYNIVLATVLVKNLPGAIQVFILNRFASLQKYSYSVTTIISYLLIAFSVLFCASSLGIGWDKVQWLVAALSVGLGFGLQEIFANFISGIIILFERPVRIGDIITINDHSGTVSKIRIRATTIVDFDLKEYVIPNRSLITSSLTNWTLRDTVTRVVIKIGVGYGSDMDEVKALLYEIADRNPYVVKVPNPKVYFMEFADSNLNIDFYLYTSKIADRYPCIDTINSDILKTFREHDIEIAFNQMDIFVKNLKDGTEAKLETIGGDARPKA</sequence>
<dbReference type="Pfam" id="PF21082">
    <property type="entry name" value="MS_channel_3rd"/>
    <property type="match status" value="1"/>
</dbReference>
<dbReference type="EMBL" id="FOXF01000073">
    <property type="protein sequence ID" value="SFP76409.1"/>
    <property type="molecule type" value="Genomic_DNA"/>
</dbReference>
<dbReference type="InterPro" id="IPR049142">
    <property type="entry name" value="MS_channel_1st"/>
</dbReference>
<dbReference type="InterPro" id="IPR006685">
    <property type="entry name" value="MscS_channel_2nd"/>
</dbReference>
<keyword evidence="6 8" id="KW-0472">Membrane</keyword>
<dbReference type="Pfam" id="PF12794">
    <property type="entry name" value="MscS_TM"/>
    <property type="match status" value="1"/>
</dbReference>
<dbReference type="Pfam" id="PF21088">
    <property type="entry name" value="MS_channel_1st"/>
    <property type="match status" value="1"/>
</dbReference>
<evidence type="ECO:0000256" key="7">
    <source>
        <dbReference type="SAM" id="Coils"/>
    </source>
</evidence>